<organism evidence="1">
    <name type="scientific">Anguilla anguilla</name>
    <name type="common">European freshwater eel</name>
    <name type="synonym">Muraena anguilla</name>
    <dbReference type="NCBI Taxonomy" id="7936"/>
    <lineage>
        <taxon>Eukaryota</taxon>
        <taxon>Metazoa</taxon>
        <taxon>Chordata</taxon>
        <taxon>Craniata</taxon>
        <taxon>Vertebrata</taxon>
        <taxon>Euteleostomi</taxon>
        <taxon>Actinopterygii</taxon>
        <taxon>Neopterygii</taxon>
        <taxon>Teleostei</taxon>
        <taxon>Anguilliformes</taxon>
        <taxon>Anguillidae</taxon>
        <taxon>Anguilla</taxon>
    </lineage>
</organism>
<dbReference type="EMBL" id="GBXM01050732">
    <property type="protein sequence ID" value="JAH57845.1"/>
    <property type="molecule type" value="Transcribed_RNA"/>
</dbReference>
<proteinExistence type="predicted"/>
<name>A0A0E9TY49_ANGAN</name>
<protein>
    <submittedName>
        <fullName evidence="1">Uncharacterized protein</fullName>
    </submittedName>
</protein>
<reference evidence="1" key="2">
    <citation type="journal article" date="2015" name="Fish Shellfish Immunol.">
        <title>Early steps in the European eel (Anguilla anguilla)-Vibrio vulnificus interaction in the gills: Role of the RtxA13 toxin.</title>
        <authorList>
            <person name="Callol A."/>
            <person name="Pajuelo D."/>
            <person name="Ebbesson L."/>
            <person name="Teles M."/>
            <person name="MacKenzie S."/>
            <person name="Amaro C."/>
        </authorList>
    </citation>
    <scope>NUCLEOTIDE SEQUENCE</scope>
</reference>
<evidence type="ECO:0000313" key="1">
    <source>
        <dbReference type="EMBL" id="JAH57845.1"/>
    </source>
</evidence>
<reference evidence="1" key="1">
    <citation type="submission" date="2014-11" db="EMBL/GenBank/DDBJ databases">
        <authorList>
            <person name="Amaro Gonzalez C."/>
        </authorList>
    </citation>
    <scope>NUCLEOTIDE SEQUENCE</scope>
</reference>
<sequence>MVYSTKSLAVLHLTISKRKKKNYLNVKQ</sequence>
<accession>A0A0E9TY49</accession>
<dbReference type="AlphaFoldDB" id="A0A0E9TY49"/>